<sequence length="227" mass="24575">MTSADKELLNDLPAEIAPINGTKSNSGKKKAKSKGEEGLTPSSLTLPPTGQASLPLARVKRIIKLDEDVRACSNSAAFAVTVATEMFIQYMCEQGLHMSRTERRKTLHYKDLASAVHKLDELEFLSDVIPRTVPLHKVLKDRRARAEAEGQIDPMSDIDPATIADADSTVPIADTQRTTAHESTPASVPILEKGQMTLVVPIQSAPVHSEARPPVAVVLPPDPMDED</sequence>
<gene>
    <name evidence="5" type="ORF">POJ06DRAFT_254252</name>
</gene>
<comment type="subcellular location">
    <subcellularLocation>
        <location evidence="1">Nucleus</location>
    </subcellularLocation>
</comment>
<comment type="caution">
    <text evidence="5">The sequence shown here is derived from an EMBL/GenBank/DDBJ whole genome shotgun (WGS) entry which is preliminary data.</text>
</comment>
<dbReference type="InterPro" id="IPR003958">
    <property type="entry name" value="CBFA_NFYB_domain"/>
</dbReference>
<dbReference type="SUPFAM" id="SSF47113">
    <property type="entry name" value="Histone-fold"/>
    <property type="match status" value="1"/>
</dbReference>
<evidence type="ECO:0000313" key="6">
    <source>
        <dbReference type="Proteomes" id="UP001217417"/>
    </source>
</evidence>
<evidence type="ECO:0000313" key="5">
    <source>
        <dbReference type="EMBL" id="KAJ8099695.1"/>
    </source>
</evidence>
<keyword evidence="6" id="KW-1185">Reference proteome</keyword>
<dbReference type="CDD" id="cd23645">
    <property type="entry name" value="HFD_Dpb3-like"/>
    <property type="match status" value="1"/>
</dbReference>
<dbReference type="Proteomes" id="UP001217417">
    <property type="component" value="Unassembled WGS sequence"/>
</dbReference>
<dbReference type="GO" id="GO:0046982">
    <property type="term" value="F:protein heterodimerization activity"/>
    <property type="evidence" value="ECO:0007669"/>
    <property type="project" value="InterPro"/>
</dbReference>
<evidence type="ECO:0000256" key="3">
    <source>
        <dbReference type="SAM" id="MobiDB-lite"/>
    </source>
</evidence>
<dbReference type="EMBL" id="JARPMG010000006">
    <property type="protein sequence ID" value="KAJ8099695.1"/>
    <property type="molecule type" value="Genomic_DNA"/>
</dbReference>
<reference evidence="5" key="1">
    <citation type="submission" date="2023-03" db="EMBL/GenBank/DDBJ databases">
        <title>Near-Complete genome sequence of Lipomyces tetrasporous NRRL Y-64009, an oleaginous yeast capable of growing on lignocellulosic hydrolysates.</title>
        <authorList>
            <consortium name="Lawrence Berkeley National Laboratory"/>
            <person name="Jagtap S.S."/>
            <person name="Liu J.-J."/>
            <person name="Walukiewicz H.E."/>
            <person name="Pangilinan J."/>
            <person name="Lipzen A."/>
            <person name="Ahrendt S."/>
            <person name="Koriabine M."/>
            <person name="Cobaugh K."/>
            <person name="Salamov A."/>
            <person name="Yoshinaga Y."/>
            <person name="Ng V."/>
            <person name="Daum C."/>
            <person name="Grigoriev I.V."/>
            <person name="Slininger P.J."/>
            <person name="Dien B.S."/>
            <person name="Jin Y.-S."/>
            <person name="Rao C.V."/>
        </authorList>
    </citation>
    <scope>NUCLEOTIDE SEQUENCE</scope>
    <source>
        <strain evidence="5">NRRL Y-64009</strain>
    </source>
</reference>
<name>A0AAD7QQU5_9ASCO</name>
<dbReference type="GO" id="GO:0006261">
    <property type="term" value="P:DNA-templated DNA replication"/>
    <property type="evidence" value="ECO:0007669"/>
    <property type="project" value="TreeGrafter"/>
</dbReference>
<dbReference type="Gene3D" id="1.10.20.10">
    <property type="entry name" value="Histone, subunit A"/>
    <property type="match status" value="1"/>
</dbReference>
<dbReference type="PANTHER" id="PTHR10252:SF54">
    <property type="entry name" value="CHROMATIN ACCESSIBILITY COMPLEX PROTEIN 1"/>
    <property type="match status" value="1"/>
</dbReference>
<protein>
    <submittedName>
        <fullName evidence="5">Histone-fold-containing protein</fullName>
    </submittedName>
</protein>
<dbReference type="GO" id="GO:0008623">
    <property type="term" value="C:CHRAC"/>
    <property type="evidence" value="ECO:0007669"/>
    <property type="project" value="TreeGrafter"/>
</dbReference>
<organism evidence="5 6">
    <name type="scientific">Lipomyces tetrasporus</name>
    <dbReference type="NCBI Taxonomy" id="54092"/>
    <lineage>
        <taxon>Eukaryota</taxon>
        <taxon>Fungi</taxon>
        <taxon>Dikarya</taxon>
        <taxon>Ascomycota</taxon>
        <taxon>Saccharomycotina</taxon>
        <taxon>Lipomycetes</taxon>
        <taxon>Lipomycetales</taxon>
        <taxon>Lipomycetaceae</taxon>
        <taxon>Lipomyces</taxon>
    </lineage>
</organism>
<feature type="region of interest" description="Disordered" evidence="3">
    <location>
        <begin position="1"/>
        <end position="50"/>
    </location>
</feature>
<evidence type="ECO:0000256" key="1">
    <source>
        <dbReference type="ARBA" id="ARBA00004123"/>
    </source>
</evidence>
<dbReference type="RefSeq" id="XP_056043145.1">
    <property type="nucleotide sequence ID" value="XM_056187747.1"/>
</dbReference>
<evidence type="ECO:0000256" key="2">
    <source>
        <dbReference type="ARBA" id="ARBA00023242"/>
    </source>
</evidence>
<proteinExistence type="predicted"/>
<accession>A0AAD7QQU5</accession>
<dbReference type="PANTHER" id="PTHR10252">
    <property type="entry name" value="HISTONE-LIKE TRANSCRIPTION FACTOR CCAAT-RELATED"/>
    <property type="match status" value="1"/>
</dbReference>
<keyword evidence="2" id="KW-0539">Nucleus</keyword>
<feature type="compositionally biased region" description="Polar residues" evidence="3">
    <location>
        <begin position="40"/>
        <end position="50"/>
    </location>
</feature>
<evidence type="ECO:0000259" key="4">
    <source>
        <dbReference type="Pfam" id="PF00808"/>
    </source>
</evidence>
<dbReference type="InterPro" id="IPR009072">
    <property type="entry name" value="Histone-fold"/>
</dbReference>
<feature type="domain" description="Transcription factor CBF/NF-Y/archaeal histone" evidence="4">
    <location>
        <begin position="52"/>
        <end position="116"/>
    </location>
</feature>
<dbReference type="InterPro" id="IPR050568">
    <property type="entry name" value="Transcr_DNA_Rep_Reg"/>
</dbReference>
<dbReference type="AlphaFoldDB" id="A0AAD7QQU5"/>
<dbReference type="Pfam" id="PF00808">
    <property type="entry name" value="CBFD_NFYB_HMF"/>
    <property type="match status" value="1"/>
</dbReference>
<dbReference type="GeneID" id="80882913"/>